<dbReference type="InterPro" id="IPR011576">
    <property type="entry name" value="Pyridox_Oxase_N"/>
</dbReference>
<dbReference type="InterPro" id="IPR012349">
    <property type="entry name" value="Split_barrel_FMN-bd"/>
</dbReference>
<dbReference type="InterPro" id="IPR019920">
    <property type="entry name" value="F420-binding_dom_put"/>
</dbReference>
<evidence type="ECO:0000259" key="2">
    <source>
        <dbReference type="Pfam" id="PF01243"/>
    </source>
</evidence>
<dbReference type="Proteomes" id="UP000295371">
    <property type="component" value="Unassembled WGS sequence"/>
</dbReference>
<evidence type="ECO:0000313" key="4">
    <source>
        <dbReference type="Proteomes" id="UP000295371"/>
    </source>
</evidence>
<dbReference type="RefSeq" id="WP_133755392.1">
    <property type="nucleotide sequence ID" value="NZ_SOAW01000002.1"/>
</dbReference>
<keyword evidence="1" id="KW-0560">Oxidoreductase</keyword>
<proteinExistence type="predicted"/>
<dbReference type="PANTHER" id="PTHR35176">
    <property type="entry name" value="HEME OXYGENASE HI_0854-RELATED"/>
    <property type="match status" value="1"/>
</dbReference>
<dbReference type="GO" id="GO:0016627">
    <property type="term" value="F:oxidoreductase activity, acting on the CH-CH group of donors"/>
    <property type="evidence" value="ECO:0007669"/>
    <property type="project" value="TreeGrafter"/>
</dbReference>
<accession>A0A4R7J3J4</accession>
<reference evidence="3 4" key="1">
    <citation type="submission" date="2019-03" db="EMBL/GenBank/DDBJ databases">
        <title>Genomic Encyclopedia of Archaeal and Bacterial Type Strains, Phase II (KMG-II): from individual species to whole genera.</title>
        <authorList>
            <person name="Goeker M."/>
        </authorList>
    </citation>
    <scope>NUCLEOTIDE SEQUENCE [LARGE SCALE GENOMIC DNA]</scope>
    <source>
        <strain evidence="3 4">DSM 24323</strain>
    </source>
</reference>
<comment type="caution">
    <text evidence="3">The sequence shown here is derived from an EMBL/GenBank/DDBJ whole genome shotgun (WGS) entry which is preliminary data.</text>
</comment>
<dbReference type="OrthoDB" id="162914at2"/>
<feature type="domain" description="Pyridoxamine 5'-phosphate oxidase N-terminal" evidence="2">
    <location>
        <begin position="8"/>
        <end position="127"/>
    </location>
</feature>
<dbReference type="Gene3D" id="2.30.110.10">
    <property type="entry name" value="Electron Transport, Fmn-binding Protein, Chain A"/>
    <property type="match status" value="1"/>
</dbReference>
<dbReference type="EMBL" id="SOAW01000002">
    <property type="protein sequence ID" value="TDT31076.1"/>
    <property type="molecule type" value="Genomic_DNA"/>
</dbReference>
<dbReference type="AlphaFoldDB" id="A0A4R7J3J4"/>
<evidence type="ECO:0000313" key="3">
    <source>
        <dbReference type="EMBL" id="TDT31076.1"/>
    </source>
</evidence>
<dbReference type="PANTHER" id="PTHR35176:SF6">
    <property type="entry name" value="HEME OXYGENASE HI_0854-RELATED"/>
    <property type="match status" value="1"/>
</dbReference>
<keyword evidence="4" id="KW-1185">Reference proteome</keyword>
<evidence type="ECO:0000256" key="1">
    <source>
        <dbReference type="ARBA" id="ARBA00023002"/>
    </source>
</evidence>
<name>A0A4R7J3J4_9ACTN</name>
<dbReference type="GO" id="GO:0005829">
    <property type="term" value="C:cytosol"/>
    <property type="evidence" value="ECO:0007669"/>
    <property type="project" value="TreeGrafter"/>
</dbReference>
<dbReference type="GO" id="GO:0070967">
    <property type="term" value="F:coenzyme F420 binding"/>
    <property type="evidence" value="ECO:0007669"/>
    <property type="project" value="TreeGrafter"/>
</dbReference>
<dbReference type="Pfam" id="PF01243">
    <property type="entry name" value="PNPOx_N"/>
    <property type="match status" value="1"/>
</dbReference>
<organism evidence="3 4">
    <name type="scientific">Naumannella halotolerans</name>
    <dbReference type="NCBI Taxonomy" id="993414"/>
    <lineage>
        <taxon>Bacteria</taxon>
        <taxon>Bacillati</taxon>
        <taxon>Actinomycetota</taxon>
        <taxon>Actinomycetes</taxon>
        <taxon>Propionibacteriales</taxon>
        <taxon>Propionibacteriaceae</taxon>
        <taxon>Naumannella</taxon>
    </lineage>
</organism>
<dbReference type="NCBIfam" id="TIGR03618">
    <property type="entry name" value="Rv1155_F420"/>
    <property type="match status" value="1"/>
</dbReference>
<dbReference type="InterPro" id="IPR052019">
    <property type="entry name" value="F420H2_bilvrd_red/Heme_oxyg"/>
</dbReference>
<protein>
    <submittedName>
        <fullName evidence="3">PPOX class probable F420-dependent enzyme</fullName>
    </submittedName>
</protein>
<gene>
    <name evidence="3" type="ORF">CLV29_2489</name>
</gene>
<dbReference type="SUPFAM" id="SSF50475">
    <property type="entry name" value="FMN-binding split barrel"/>
    <property type="match status" value="1"/>
</dbReference>
<sequence>MTAIPDWTRALLDAPTYATLATLNSDGSPQLTEMWVARDEETVIFSSVAGRQKPKNIARDPRVSVLLVDPDSPFRYSEIRGTAEVVDDPGELIQDLAQKYTGKAWPADPPGAQRVIIRLTPTRVHEKKG</sequence>